<dbReference type="InterPro" id="IPR051449">
    <property type="entry name" value="ABC-2_transporter_component"/>
</dbReference>
<dbReference type="Pfam" id="PF12679">
    <property type="entry name" value="ABC2_membrane_2"/>
    <property type="match status" value="1"/>
</dbReference>
<dbReference type="Pfam" id="PF23357">
    <property type="entry name" value="DUF7088"/>
    <property type="match status" value="2"/>
</dbReference>
<feature type="transmembrane region" description="Helical" evidence="7">
    <location>
        <begin position="925"/>
        <end position="944"/>
    </location>
</feature>
<protein>
    <submittedName>
        <fullName evidence="10">ABC transporter, inner membrane protein</fullName>
    </submittedName>
</protein>
<keyword evidence="4 7" id="KW-1133">Transmembrane helix</keyword>
<feature type="transmembrane region" description="Helical" evidence="7">
    <location>
        <begin position="133"/>
        <end position="154"/>
    </location>
</feature>
<comment type="subcellular location">
    <subcellularLocation>
        <location evidence="1">Cell membrane</location>
        <topology evidence="1">Multi-pass membrane protein</topology>
    </subcellularLocation>
</comment>
<evidence type="ECO:0000256" key="2">
    <source>
        <dbReference type="ARBA" id="ARBA00022475"/>
    </source>
</evidence>
<organism evidence="10 11">
    <name type="scientific">Nitrococcus mobilis Nb-231</name>
    <dbReference type="NCBI Taxonomy" id="314278"/>
    <lineage>
        <taxon>Bacteria</taxon>
        <taxon>Pseudomonadati</taxon>
        <taxon>Pseudomonadota</taxon>
        <taxon>Gammaproteobacteria</taxon>
        <taxon>Chromatiales</taxon>
        <taxon>Ectothiorhodospiraceae</taxon>
        <taxon>Nitrococcus</taxon>
    </lineage>
</organism>
<evidence type="ECO:0000313" key="11">
    <source>
        <dbReference type="Proteomes" id="UP000003374"/>
    </source>
</evidence>
<feature type="transmembrane region" description="Helical" evidence="7">
    <location>
        <begin position="255"/>
        <end position="271"/>
    </location>
</feature>
<evidence type="ECO:0000256" key="5">
    <source>
        <dbReference type="ARBA" id="ARBA00023136"/>
    </source>
</evidence>
<dbReference type="HOGENOM" id="CLU_305184_0_0_6"/>
<keyword evidence="2" id="KW-1003">Cell membrane</keyword>
<comment type="caution">
    <text evidence="10">The sequence shown here is derived from an EMBL/GenBank/DDBJ whole genome shotgun (WGS) entry which is preliminary data.</text>
</comment>
<dbReference type="GO" id="GO:0140359">
    <property type="term" value="F:ABC-type transporter activity"/>
    <property type="evidence" value="ECO:0007669"/>
    <property type="project" value="InterPro"/>
</dbReference>
<evidence type="ECO:0000256" key="1">
    <source>
        <dbReference type="ARBA" id="ARBA00004651"/>
    </source>
</evidence>
<dbReference type="Pfam" id="PF09822">
    <property type="entry name" value="ABC_transp_aux"/>
    <property type="match status" value="1"/>
</dbReference>
<feature type="domain" description="ABC-type uncharacterised transport system" evidence="8">
    <location>
        <begin position="586"/>
        <end position="891"/>
    </location>
</feature>
<dbReference type="AlphaFoldDB" id="A4BKY5"/>
<feature type="transmembrane region" description="Helical" evidence="7">
    <location>
        <begin position="53"/>
        <end position="74"/>
    </location>
</feature>
<reference evidence="10 11" key="1">
    <citation type="submission" date="2006-02" db="EMBL/GenBank/DDBJ databases">
        <authorList>
            <person name="Waterbury J."/>
            <person name="Ferriera S."/>
            <person name="Johnson J."/>
            <person name="Kravitz S."/>
            <person name="Halpern A."/>
            <person name="Remington K."/>
            <person name="Beeson K."/>
            <person name="Tran B."/>
            <person name="Rogers Y.-H."/>
            <person name="Friedman R."/>
            <person name="Venter J.C."/>
        </authorList>
    </citation>
    <scope>NUCLEOTIDE SEQUENCE [LARGE SCALE GENOMIC DNA]</scope>
    <source>
        <strain evidence="10 11">Nb-231</strain>
    </source>
</reference>
<dbReference type="STRING" id="314278.NB231_14173"/>
<evidence type="ECO:0000256" key="3">
    <source>
        <dbReference type="ARBA" id="ARBA00022692"/>
    </source>
</evidence>
<name>A4BKY5_9GAMM</name>
<dbReference type="eggNOG" id="COG3225">
    <property type="taxonomic scope" value="Bacteria"/>
</dbReference>
<dbReference type="InterPro" id="IPR055396">
    <property type="entry name" value="DUF7088"/>
</dbReference>
<feature type="region of interest" description="Disordered" evidence="6">
    <location>
        <begin position="813"/>
        <end position="837"/>
    </location>
</feature>
<evidence type="ECO:0000256" key="4">
    <source>
        <dbReference type="ARBA" id="ARBA00022989"/>
    </source>
</evidence>
<dbReference type="InterPro" id="IPR019196">
    <property type="entry name" value="ABC_transp_unknown"/>
</dbReference>
<feature type="transmembrane region" description="Helical" evidence="7">
    <location>
        <begin position="12"/>
        <end position="38"/>
    </location>
</feature>
<dbReference type="eggNOG" id="COG1277">
    <property type="taxonomic scope" value="Bacteria"/>
</dbReference>
<feature type="domain" description="DUF7088" evidence="9">
    <location>
        <begin position="439"/>
        <end position="519"/>
    </location>
</feature>
<dbReference type="PANTHER" id="PTHR30294">
    <property type="entry name" value="MEMBRANE COMPONENT OF ABC TRANSPORTER YHHJ-RELATED"/>
    <property type="match status" value="1"/>
</dbReference>
<dbReference type="RefSeq" id="WP_005003757.1">
    <property type="nucleotide sequence ID" value="NZ_CH672427.1"/>
</dbReference>
<dbReference type="Proteomes" id="UP000003374">
    <property type="component" value="Unassembled WGS sequence"/>
</dbReference>
<keyword evidence="5 7" id="KW-0472">Membrane</keyword>
<evidence type="ECO:0000259" key="8">
    <source>
        <dbReference type="Pfam" id="PF09822"/>
    </source>
</evidence>
<feature type="transmembrane region" description="Helical" evidence="7">
    <location>
        <begin position="216"/>
        <end position="234"/>
    </location>
</feature>
<dbReference type="PANTHER" id="PTHR30294:SF29">
    <property type="entry name" value="MULTIDRUG ABC TRANSPORTER PERMEASE YBHS-RELATED"/>
    <property type="match status" value="1"/>
</dbReference>
<evidence type="ECO:0000259" key="9">
    <source>
        <dbReference type="Pfam" id="PF23357"/>
    </source>
</evidence>
<evidence type="ECO:0000256" key="6">
    <source>
        <dbReference type="SAM" id="MobiDB-lite"/>
    </source>
</evidence>
<proteinExistence type="predicted"/>
<keyword evidence="3 7" id="KW-0812">Transmembrane</keyword>
<keyword evidence="11" id="KW-1185">Reference proteome</keyword>
<evidence type="ECO:0000256" key="7">
    <source>
        <dbReference type="SAM" id="Phobius"/>
    </source>
</evidence>
<accession>A4BKY5</accession>
<dbReference type="EMBL" id="AAOF01000001">
    <property type="protein sequence ID" value="EAR22973.1"/>
    <property type="molecule type" value="Genomic_DNA"/>
</dbReference>
<dbReference type="GO" id="GO:0005886">
    <property type="term" value="C:plasma membrane"/>
    <property type="evidence" value="ECO:0007669"/>
    <property type="project" value="UniProtKB-SubCell"/>
</dbReference>
<dbReference type="OrthoDB" id="9794512at2"/>
<feature type="transmembrane region" description="Helical" evidence="7">
    <location>
        <begin position="95"/>
        <end position="121"/>
    </location>
</feature>
<feature type="transmembrane region" description="Helical" evidence="7">
    <location>
        <begin position="161"/>
        <end position="178"/>
    </location>
</feature>
<gene>
    <name evidence="10" type="ORF">NB231_14173</name>
</gene>
<sequence length="965" mass="106851">MPDVLRVARKELAAFFGSPVAYIFLAAFLGVTLFVFFWVETFFARDLANVRPLFQWMPILLIFLVAAVTMRMWSEERRSGTLELLMTVPVTPLRLVLGKFLACLALVAVALVLTLPLPIMVALLGPLDWGPVVGGYLATLLLAAAYAAIGLYVSSRTDNQIVSLIGSVLICTLFYLIGSSTLTDLFGQRVADGLALLGTGARFDSITRGVLDLRDLYYYLSLVGVFLTLNVYSLERLRWAGSEAAGQGRHRQWQVAAALFIANFVAANFWLQPIGWARADITAGQIYSISPATRLYLSQLQEPLLIRGYFSAKTHPLLAPLVPQLENLLQEYAVVGGKRVHVGLVDPQQDAQLEREANESYGIKPVPFRTESKYQAGVVNSYFNILVKYGDQYGTLNFRDLVEVKGGSAGQLQVELRNPEYQITRTIKKVIYAYQGGGNVFSHITEPVTFHGFLSSDHRLPADLVQLRKGLDSILGKLRAESHGMLQVRIRDPQADGGELARQIQQQYGFQPMVTSLLDSNRFYFYMLLQRGDQTVPVPLPESLDRADLKRNIEAALKRFATGLLKTIALYTPPPQPGYYGSGMARYQALEAKLRENAAVRPTDLKTGRVPAASDLLLVVSPWELDDKQLFAIDQFLMRGGTVAIAASPFDVGLGRAGLTVRKRRTGLEKWLAAKGIKITETMVLDPQNIALPIPVERMAGGVRVQEIRSLAYPYLVDIRPDGMLADSPITAGLEQVTMDWASPVRIEAQANEERKVIRVLQSSPEAWSSESEVIEPNFERYGSMGFATGEDRGRKLLAGVVQGRFQSFFKDKPSPLLADKHEDDDAAGEAKTDAGEEDTKLKVAGVIERSPASARLILFGSSSFLADSALDLIANATGTQYLNPVQLVQNAIDWSLEDPGLLAIRGRSHFSRLLEPLSEDTQRFWEYLSYGFGLGGLAIVFGVQRVMRRRRERYYLAVLREGKV</sequence>
<evidence type="ECO:0000313" key="10">
    <source>
        <dbReference type="EMBL" id="EAR22973.1"/>
    </source>
</evidence>
<feature type="domain" description="DUF7088" evidence="9">
    <location>
        <begin position="284"/>
        <end position="387"/>
    </location>
</feature>